<dbReference type="AlphaFoldDB" id="B7AS10"/>
<dbReference type="STRING" id="483218.BACPEC_01864"/>
<evidence type="ECO:0000313" key="1">
    <source>
        <dbReference type="EMBL" id="EEC57356.1"/>
    </source>
</evidence>
<name>B7AS10_9FIRM</name>
<accession>B7AS10</accession>
<organism evidence="1 2">
    <name type="scientific">[Bacteroides] pectinophilus ATCC 43243</name>
    <dbReference type="NCBI Taxonomy" id="483218"/>
    <lineage>
        <taxon>Bacteria</taxon>
        <taxon>Bacillati</taxon>
        <taxon>Bacillota</taxon>
        <taxon>Clostridia</taxon>
        <taxon>Eubacteriales</taxon>
    </lineage>
</organism>
<sequence>MWLLITTTFTSQHVSINSHAPAQFNKLLSLFTSQHVSINSNYKIKKVGY</sequence>
<gene>
    <name evidence="1" type="ORF">BACPEC_01864</name>
</gene>
<comment type="caution">
    <text evidence="1">The sequence shown here is derived from an EMBL/GenBank/DDBJ whole genome shotgun (WGS) entry which is preliminary data.</text>
</comment>
<protein>
    <submittedName>
        <fullName evidence="1">Uncharacterized protein</fullName>
    </submittedName>
</protein>
<evidence type="ECO:0000313" key="2">
    <source>
        <dbReference type="Proteomes" id="UP000003136"/>
    </source>
</evidence>
<dbReference type="EMBL" id="ABVQ01000036">
    <property type="protein sequence ID" value="EEC57356.1"/>
    <property type="molecule type" value="Genomic_DNA"/>
</dbReference>
<dbReference type="HOGENOM" id="CLU_3132448_0_0_9"/>
<keyword evidence="2" id="KW-1185">Reference proteome</keyword>
<dbReference type="Proteomes" id="UP000003136">
    <property type="component" value="Unassembled WGS sequence"/>
</dbReference>
<reference evidence="1 2" key="1">
    <citation type="submission" date="2008-11" db="EMBL/GenBank/DDBJ databases">
        <title>Draft genome sequence of Bacteroides pectinophilus (ATCC 43243).</title>
        <authorList>
            <person name="Sudarsanam P."/>
            <person name="Ley R."/>
            <person name="Guruge J."/>
            <person name="Turnbaugh P.J."/>
            <person name="Mahowald M."/>
            <person name="Liep D."/>
            <person name="Gordon J."/>
        </authorList>
    </citation>
    <scope>NUCLEOTIDE SEQUENCE [LARGE SCALE GENOMIC DNA]</scope>
    <source>
        <strain evidence="1 2">ATCC 43243</strain>
    </source>
</reference>
<proteinExistence type="predicted"/>
<reference evidence="1 2" key="2">
    <citation type="submission" date="2008-11" db="EMBL/GenBank/DDBJ databases">
        <authorList>
            <person name="Fulton L."/>
            <person name="Clifton S."/>
            <person name="Fulton B."/>
            <person name="Xu J."/>
            <person name="Minx P."/>
            <person name="Pepin K.H."/>
            <person name="Johnson M."/>
            <person name="Bhonagiri V."/>
            <person name="Nash W.E."/>
            <person name="Mardis E.R."/>
            <person name="Wilson R.K."/>
        </authorList>
    </citation>
    <scope>NUCLEOTIDE SEQUENCE [LARGE SCALE GENOMIC DNA]</scope>
    <source>
        <strain evidence="1 2">ATCC 43243</strain>
    </source>
</reference>